<name>Q2SEN5_HAHCH</name>
<dbReference type="InterPro" id="IPR009057">
    <property type="entry name" value="Homeodomain-like_sf"/>
</dbReference>
<dbReference type="OrthoDB" id="9803764at2"/>
<evidence type="ECO:0000256" key="1">
    <source>
        <dbReference type="ARBA" id="ARBA00023015"/>
    </source>
</evidence>
<proteinExistence type="predicted"/>
<dbReference type="Gene3D" id="1.10.10.60">
    <property type="entry name" value="Homeodomain-like"/>
    <property type="match status" value="1"/>
</dbReference>
<dbReference type="PANTHER" id="PTHR43130:SF3">
    <property type="entry name" value="HTH-TYPE TRANSCRIPTIONAL REGULATOR RV1931C"/>
    <property type="match status" value="1"/>
</dbReference>
<dbReference type="SMART" id="SM00342">
    <property type="entry name" value="HTH_ARAC"/>
    <property type="match status" value="1"/>
</dbReference>
<evidence type="ECO:0000256" key="2">
    <source>
        <dbReference type="ARBA" id="ARBA00023163"/>
    </source>
</evidence>
<dbReference type="RefSeq" id="WP_011397956.1">
    <property type="nucleotide sequence ID" value="NC_007645.1"/>
</dbReference>
<keyword evidence="4" id="KW-0238">DNA-binding</keyword>
<gene>
    <name evidence="4" type="ordered locus">HCH_04182</name>
</gene>
<dbReference type="PANTHER" id="PTHR43130">
    <property type="entry name" value="ARAC-FAMILY TRANSCRIPTIONAL REGULATOR"/>
    <property type="match status" value="1"/>
</dbReference>
<feature type="domain" description="HTH araC/xylS-type" evidence="3">
    <location>
        <begin position="217"/>
        <end position="320"/>
    </location>
</feature>
<dbReference type="SUPFAM" id="SSF52317">
    <property type="entry name" value="Class I glutamine amidotransferase-like"/>
    <property type="match status" value="1"/>
</dbReference>
<evidence type="ECO:0000259" key="3">
    <source>
        <dbReference type="PROSITE" id="PS01124"/>
    </source>
</evidence>
<reference evidence="4 5" key="1">
    <citation type="journal article" date="2005" name="Nucleic Acids Res.">
        <title>Genomic blueprint of Hahella chejuensis, a marine microbe producing an algicidal agent.</title>
        <authorList>
            <person name="Jeong H."/>
            <person name="Yim J.H."/>
            <person name="Lee C."/>
            <person name="Choi S.-H."/>
            <person name="Park Y.K."/>
            <person name="Yoon S.H."/>
            <person name="Hur C.-G."/>
            <person name="Kang H.-Y."/>
            <person name="Kim D."/>
            <person name="Lee H.H."/>
            <person name="Park K.H."/>
            <person name="Park S.-H."/>
            <person name="Park H.-S."/>
            <person name="Lee H.K."/>
            <person name="Oh T.K."/>
            <person name="Kim J.F."/>
        </authorList>
    </citation>
    <scope>NUCLEOTIDE SEQUENCE [LARGE SCALE GENOMIC DNA]</scope>
    <source>
        <strain evidence="4 5">KCTC 2396</strain>
    </source>
</reference>
<dbReference type="HOGENOM" id="CLU_000445_59_0_6"/>
<keyword evidence="5" id="KW-1185">Reference proteome</keyword>
<dbReference type="InterPro" id="IPR052158">
    <property type="entry name" value="INH-QAR"/>
</dbReference>
<dbReference type="Proteomes" id="UP000000238">
    <property type="component" value="Chromosome"/>
</dbReference>
<dbReference type="Pfam" id="PF12833">
    <property type="entry name" value="HTH_18"/>
    <property type="match status" value="1"/>
</dbReference>
<dbReference type="GO" id="GO:0003700">
    <property type="term" value="F:DNA-binding transcription factor activity"/>
    <property type="evidence" value="ECO:0007669"/>
    <property type="project" value="InterPro"/>
</dbReference>
<dbReference type="InterPro" id="IPR029062">
    <property type="entry name" value="Class_I_gatase-like"/>
</dbReference>
<sequence length="321" mass="36138">MTPLKIGFLLFPDTHLLDLSGPAQALRTLSDHRPGQVEMIFFSPSPSVVSYQGVTLSGLASLPAEDIVFDLLIVNGSKYKEDMVSDKESQQGLMWLQNYAQRYPQAAIASVCTGAFYLARAGLLRNRHCTTHHGHVDSLKLAEPSATVLENRLYVRDGPIITSAGVTTGADMILAWMAETFDDDLAQHIARELVIYARRDGEQAQISERRRYRNHLDQKVHRLQDRISAAPELPWTAGQLEREVNLGYRQLTRRFRLATGVSIKQYQLILRLEAAQKLLRDGQHMNIERLAETVGFQSAHAFRKAWKNRFGAPPSAYEGKE</sequence>
<accession>Q2SEN5</accession>
<dbReference type="Pfam" id="PF01965">
    <property type="entry name" value="DJ-1_PfpI"/>
    <property type="match status" value="1"/>
</dbReference>
<dbReference type="AlphaFoldDB" id="Q2SEN5"/>
<dbReference type="InterPro" id="IPR018060">
    <property type="entry name" value="HTH_AraC"/>
</dbReference>
<keyword evidence="2" id="KW-0804">Transcription</keyword>
<protein>
    <submittedName>
        <fullName evidence="4">Transcriptional regulator containing an amidase domain and an AraC-type DNA-binding HTH domain</fullName>
    </submittedName>
</protein>
<evidence type="ECO:0000313" key="4">
    <source>
        <dbReference type="EMBL" id="ABC30889.1"/>
    </source>
</evidence>
<dbReference type="GO" id="GO:0043565">
    <property type="term" value="F:sequence-specific DNA binding"/>
    <property type="evidence" value="ECO:0007669"/>
    <property type="project" value="InterPro"/>
</dbReference>
<dbReference type="SUPFAM" id="SSF46689">
    <property type="entry name" value="Homeodomain-like"/>
    <property type="match status" value="1"/>
</dbReference>
<dbReference type="eggNOG" id="COG4977">
    <property type="taxonomic scope" value="Bacteria"/>
</dbReference>
<dbReference type="EMBL" id="CP000155">
    <property type="protein sequence ID" value="ABC30889.1"/>
    <property type="molecule type" value="Genomic_DNA"/>
</dbReference>
<evidence type="ECO:0000313" key="5">
    <source>
        <dbReference type="Proteomes" id="UP000000238"/>
    </source>
</evidence>
<dbReference type="STRING" id="349521.HCH_04182"/>
<dbReference type="PROSITE" id="PS01124">
    <property type="entry name" value="HTH_ARAC_FAMILY_2"/>
    <property type="match status" value="1"/>
</dbReference>
<keyword evidence="1" id="KW-0805">Transcription regulation</keyword>
<dbReference type="Gene3D" id="3.40.50.880">
    <property type="match status" value="1"/>
</dbReference>
<organism evidence="4 5">
    <name type="scientific">Hahella chejuensis (strain KCTC 2396)</name>
    <dbReference type="NCBI Taxonomy" id="349521"/>
    <lineage>
        <taxon>Bacteria</taxon>
        <taxon>Pseudomonadati</taxon>
        <taxon>Pseudomonadota</taxon>
        <taxon>Gammaproteobacteria</taxon>
        <taxon>Oceanospirillales</taxon>
        <taxon>Hahellaceae</taxon>
        <taxon>Hahella</taxon>
    </lineage>
</organism>
<dbReference type="KEGG" id="hch:HCH_04182"/>
<dbReference type="InterPro" id="IPR002818">
    <property type="entry name" value="DJ-1/PfpI"/>
</dbReference>